<dbReference type="PANTHER" id="PTHR10992">
    <property type="entry name" value="METHYLESTERASE FAMILY MEMBER"/>
    <property type="match status" value="1"/>
</dbReference>
<accession>M7ZJZ1</accession>
<dbReference type="GO" id="GO:0080032">
    <property type="term" value="F:methyl jasmonate esterase activity"/>
    <property type="evidence" value="ECO:0007669"/>
    <property type="project" value="TreeGrafter"/>
</dbReference>
<dbReference type="InterPro" id="IPR029058">
    <property type="entry name" value="AB_hydrolase_fold"/>
</dbReference>
<dbReference type="SUPFAM" id="SSF53474">
    <property type="entry name" value="alpha/beta-Hydrolases"/>
    <property type="match status" value="1"/>
</dbReference>
<dbReference type="OMA" id="IAMEKYP"/>
<dbReference type="EMBL" id="KD108930">
    <property type="protein sequence ID" value="EMS60437.1"/>
    <property type="molecule type" value="Genomic_DNA"/>
</dbReference>
<protein>
    <submittedName>
        <fullName evidence="1">Uncharacterized protein</fullName>
    </submittedName>
</protein>
<dbReference type="Pfam" id="PF12697">
    <property type="entry name" value="Abhydrolase_6"/>
    <property type="match status" value="1"/>
</dbReference>
<evidence type="ECO:0000313" key="1">
    <source>
        <dbReference type="EMBL" id="EMS60437.1"/>
    </source>
</evidence>
<dbReference type="GO" id="GO:0009694">
    <property type="term" value="P:jasmonic acid metabolic process"/>
    <property type="evidence" value="ECO:0007669"/>
    <property type="project" value="TreeGrafter"/>
</dbReference>
<dbReference type="GO" id="GO:0009696">
    <property type="term" value="P:salicylic acid metabolic process"/>
    <property type="evidence" value="ECO:0007669"/>
    <property type="project" value="TreeGrafter"/>
</dbReference>
<organism evidence="1">
    <name type="scientific">Triticum urartu</name>
    <name type="common">Red wild einkorn</name>
    <name type="synonym">Crithodium urartu</name>
    <dbReference type="NCBI Taxonomy" id="4572"/>
    <lineage>
        <taxon>Eukaryota</taxon>
        <taxon>Viridiplantae</taxon>
        <taxon>Streptophyta</taxon>
        <taxon>Embryophyta</taxon>
        <taxon>Tracheophyta</taxon>
        <taxon>Spermatophyta</taxon>
        <taxon>Magnoliopsida</taxon>
        <taxon>Liliopsida</taxon>
        <taxon>Poales</taxon>
        <taxon>Poaceae</taxon>
        <taxon>BOP clade</taxon>
        <taxon>Pooideae</taxon>
        <taxon>Triticodae</taxon>
        <taxon>Triticeae</taxon>
        <taxon>Triticinae</taxon>
        <taxon>Triticum</taxon>
    </lineage>
</organism>
<dbReference type="PANTHER" id="PTHR10992:SF1003">
    <property type="entry name" value="OS11G0492800 PROTEIN"/>
    <property type="match status" value="1"/>
</dbReference>
<dbReference type="AlphaFoldDB" id="M7ZJZ1"/>
<dbReference type="Gene3D" id="3.40.50.1820">
    <property type="entry name" value="alpha/beta hydrolase"/>
    <property type="match status" value="1"/>
</dbReference>
<dbReference type="InterPro" id="IPR045889">
    <property type="entry name" value="MES/HNL"/>
</dbReference>
<proteinExistence type="predicted"/>
<dbReference type="STRING" id="4572.M7ZJZ1"/>
<gene>
    <name evidence="1" type="ORF">TRIUR3_33313</name>
</gene>
<dbReference type="eggNOG" id="ENOG502QR2J">
    <property type="taxonomic scope" value="Eukaryota"/>
</dbReference>
<dbReference type="GO" id="GO:0080030">
    <property type="term" value="F:methyl indole-3-acetate esterase activity"/>
    <property type="evidence" value="ECO:0007669"/>
    <property type="project" value="TreeGrafter"/>
</dbReference>
<dbReference type="InterPro" id="IPR000073">
    <property type="entry name" value="AB_hydrolase_1"/>
</dbReference>
<reference evidence="1" key="1">
    <citation type="journal article" date="2013" name="Nature">
        <title>Draft genome of the wheat A-genome progenitor Triticum urartu.</title>
        <authorList>
            <person name="Ling H.Q."/>
            <person name="Zhao S."/>
            <person name="Liu D."/>
            <person name="Wang J."/>
            <person name="Sun H."/>
            <person name="Zhang C."/>
            <person name="Fan H."/>
            <person name="Li D."/>
            <person name="Dong L."/>
            <person name="Tao Y."/>
            <person name="Gao C."/>
            <person name="Wu H."/>
            <person name="Li Y."/>
            <person name="Cui Y."/>
            <person name="Guo X."/>
            <person name="Zheng S."/>
            <person name="Wang B."/>
            <person name="Yu K."/>
            <person name="Liang Q."/>
            <person name="Yang W."/>
            <person name="Lou X."/>
            <person name="Chen J."/>
            <person name="Feng M."/>
            <person name="Jian J."/>
            <person name="Zhang X."/>
            <person name="Luo G."/>
            <person name="Jiang Y."/>
            <person name="Liu J."/>
            <person name="Wang Z."/>
            <person name="Sha Y."/>
            <person name="Zhang B."/>
            <person name="Wu H."/>
            <person name="Tang D."/>
            <person name="Shen Q."/>
            <person name="Xue P."/>
            <person name="Zou S."/>
            <person name="Wang X."/>
            <person name="Liu X."/>
            <person name="Wang F."/>
            <person name="Yang Y."/>
            <person name="An X."/>
            <person name="Dong Z."/>
            <person name="Zhang K."/>
            <person name="Zhang X."/>
            <person name="Luo M.C."/>
            <person name="Dvorak J."/>
            <person name="Tong Y."/>
            <person name="Wang J."/>
            <person name="Yang H."/>
            <person name="Li Z."/>
            <person name="Wang D."/>
            <person name="Zhang A."/>
            <person name="Wang J."/>
        </authorList>
    </citation>
    <scope>NUCLEOTIDE SEQUENCE</scope>
</reference>
<dbReference type="GO" id="GO:0080031">
    <property type="term" value="F:methyl salicylate esterase activity"/>
    <property type="evidence" value="ECO:0007669"/>
    <property type="project" value="TreeGrafter"/>
</dbReference>
<dbReference type="FunFam" id="3.40.50.1820:FF:000051">
    <property type="entry name" value="(S)-hydroxynitrile lyase"/>
    <property type="match status" value="1"/>
</dbReference>
<sequence length="351" mass="37918">MEGDKHHFVLIHGVCHGAWSWYRVATALEAAGHRVTALDMAGCGASPGRGEEVASFEEYSRPLLDAVAALAEGEKAVLVAHSFGGQSLALAMERYPEKVSVAVFVTATMPAAGKPMTYAFKQLSQGKGPDFFMDSTLGSTGDPRNPDKTFLFGPKYMARRVYQLSPPEDLTLGIAMVRPSRRFLNDDTMNGDVLTSARYGAVRRVYVVAEDDEWKPPEMQRLMASWNPGTEVMGLQGADHMPMFSKSRELSELLMVIANKTELVSRSGPQDGSMDTNAGRPIGSRHWGWTRGAKASPFSLVSLVGVEAGLGCGGVKVWDVGAAALMAVARCSWAEPVSWRCPMAMAVLAAW</sequence>
<name>M7ZJZ1_TRIUA</name>